<dbReference type="PANTHER" id="PTHR12110:SF21">
    <property type="entry name" value="XYLOSE ISOMERASE-LIKE TIM BARREL DOMAIN-CONTAINING PROTEIN"/>
    <property type="match status" value="1"/>
</dbReference>
<dbReference type="Proteomes" id="UP000574717">
    <property type="component" value="Unassembled WGS sequence"/>
</dbReference>
<sequence length="302" mass="34376">MLGVSTCWRSAQTNNGEAILEDIRSVGIKAVELEYRVSPEVFAQMQPALEKRQPMVISMHNVFPAPEPPRKPGGDVFLFSSEDEEERALAVKFAVKTMEIADQLGAKAVVFHLGRVPMESRMEEVIELHKQGGSALERARAIVDELLRQRKELREKSFQAVLLCLEELNEEAEKRNLYVGVENRYFFHQIPDFEEIGLILEQFRGSNLRYWHDVGHAIIQEKLGVSSQKELLETYSSQMIGIHLHDVRDYKDHFAPGSGEVDFSFVQKHVSPSTIKIVEAHPYVSPEELSESLRFLEEMGIG</sequence>
<accession>A0A6V8NFY1</accession>
<dbReference type="SUPFAM" id="SSF51658">
    <property type="entry name" value="Xylose isomerase-like"/>
    <property type="match status" value="1"/>
</dbReference>
<feature type="domain" description="Xylose isomerase-like TIM barrel" evidence="1">
    <location>
        <begin position="21"/>
        <end position="298"/>
    </location>
</feature>
<protein>
    <recommendedName>
        <fullName evidence="1">Xylose isomerase-like TIM barrel domain-containing protein</fullName>
    </recommendedName>
</protein>
<name>A0A6V8NFY1_9ACTN</name>
<comment type="caution">
    <text evidence="2">The sequence shown here is derived from an EMBL/GenBank/DDBJ whole genome shotgun (WGS) entry which is preliminary data.</text>
</comment>
<dbReference type="RefSeq" id="WP_176236787.1">
    <property type="nucleotide sequence ID" value="NZ_BLRU01000025.1"/>
</dbReference>
<evidence type="ECO:0000313" key="3">
    <source>
        <dbReference type="Proteomes" id="UP000574717"/>
    </source>
</evidence>
<proteinExistence type="predicted"/>
<evidence type="ECO:0000259" key="1">
    <source>
        <dbReference type="Pfam" id="PF01261"/>
    </source>
</evidence>
<gene>
    <name evidence="2" type="ORF">HKBW3S03_00471</name>
</gene>
<dbReference type="InterPro" id="IPR050312">
    <property type="entry name" value="IolE/XylAMocC-like"/>
</dbReference>
<reference evidence="2 3" key="1">
    <citation type="journal article" date="2020" name="Front. Microbiol.">
        <title>Single-cell genomics of novel Actinobacteria with the Wood-Ljungdahl pathway discovered in a serpentinizing system.</title>
        <authorList>
            <person name="Merino N."/>
            <person name="Kawai M."/>
            <person name="Boyd E.S."/>
            <person name="Colman D.R."/>
            <person name="McGlynn S.E."/>
            <person name="Nealson K.H."/>
            <person name="Kurokawa K."/>
            <person name="Hongoh Y."/>
        </authorList>
    </citation>
    <scope>NUCLEOTIDE SEQUENCE [LARGE SCALE GENOMIC DNA]</scope>
    <source>
        <strain evidence="2 3">S03</strain>
    </source>
</reference>
<dbReference type="PANTHER" id="PTHR12110">
    <property type="entry name" value="HYDROXYPYRUVATE ISOMERASE"/>
    <property type="match status" value="1"/>
</dbReference>
<dbReference type="Pfam" id="PF01261">
    <property type="entry name" value="AP_endonuc_2"/>
    <property type="match status" value="1"/>
</dbReference>
<dbReference type="Gene3D" id="3.20.20.150">
    <property type="entry name" value="Divalent-metal-dependent TIM barrel enzymes"/>
    <property type="match status" value="1"/>
</dbReference>
<organism evidence="2 3">
    <name type="scientific">Candidatus Hakubella thermalkaliphila</name>
    <dbReference type="NCBI Taxonomy" id="2754717"/>
    <lineage>
        <taxon>Bacteria</taxon>
        <taxon>Bacillati</taxon>
        <taxon>Actinomycetota</taxon>
        <taxon>Actinomycetota incertae sedis</taxon>
        <taxon>Candidatus Hakubellales</taxon>
        <taxon>Candidatus Hakubellaceae</taxon>
        <taxon>Candidatus Hakubella</taxon>
    </lineage>
</organism>
<dbReference type="AlphaFoldDB" id="A0A6V8NFY1"/>
<dbReference type="InterPro" id="IPR013022">
    <property type="entry name" value="Xyl_isomerase-like_TIM-brl"/>
</dbReference>
<dbReference type="EMBL" id="BLRU01000025">
    <property type="protein sequence ID" value="GFP18967.1"/>
    <property type="molecule type" value="Genomic_DNA"/>
</dbReference>
<evidence type="ECO:0000313" key="2">
    <source>
        <dbReference type="EMBL" id="GFP18967.1"/>
    </source>
</evidence>
<dbReference type="InterPro" id="IPR036237">
    <property type="entry name" value="Xyl_isomerase-like_sf"/>
</dbReference>